<protein>
    <submittedName>
        <fullName evidence="1">Uncharacterized protein</fullName>
    </submittedName>
</protein>
<name>A0ABP0QZ48_9DINO</name>
<reference evidence="1 2" key="1">
    <citation type="submission" date="2024-02" db="EMBL/GenBank/DDBJ databases">
        <authorList>
            <person name="Chen Y."/>
            <person name="Shah S."/>
            <person name="Dougan E. K."/>
            <person name="Thang M."/>
            <person name="Chan C."/>
        </authorList>
    </citation>
    <scope>NUCLEOTIDE SEQUENCE [LARGE SCALE GENOMIC DNA]</scope>
</reference>
<comment type="caution">
    <text evidence="1">The sequence shown here is derived from an EMBL/GenBank/DDBJ whole genome shotgun (WGS) entry which is preliminary data.</text>
</comment>
<feature type="non-terminal residue" evidence="1">
    <location>
        <position position="1"/>
    </location>
</feature>
<evidence type="ECO:0000313" key="2">
    <source>
        <dbReference type="Proteomes" id="UP001642484"/>
    </source>
</evidence>
<evidence type="ECO:0000313" key="1">
    <source>
        <dbReference type="EMBL" id="CAK9093573.1"/>
    </source>
</evidence>
<accession>A0ABP0QZ48</accession>
<gene>
    <name evidence="1" type="ORF">CCMP2556_LOCUS44704</name>
</gene>
<keyword evidence="2" id="KW-1185">Reference proteome</keyword>
<organism evidence="1 2">
    <name type="scientific">Durusdinium trenchii</name>
    <dbReference type="NCBI Taxonomy" id="1381693"/>
    <lineage>
        <taxon>Eukaryota</taxon>
        <taxon>Sar</taxon>
        <taxon>Alveolata</taxon>
        <taxon>Dinophyceae</taxon>
        <taxon>Suessiales</taxon>
        <taxon>Symbiodiniaceae</taxon>
        <taxon>Durusdinium</taxon>
    </lineage>
</organism>
<sequence length="50" mass="5609">DFGDELLDYPEYPADYADTGAWLLRVEDWAAPPMAVLLPSDHLAWGCGVW</sequence>
<dbReference type="Proteomes" id="UP001642484">
    <property type="component" value="Unassembled WGS sequence"/>
</dbReference>
<dbReference type="EMBL" id="CAXAMN010025228">
    <property type="protein sequence ID" value="CAK9093573.1"/>
    <property type="molecule type" value="Genomic_DNA"/>
</dbReference>
<proteinExistence type="predicted"/>